<comment type="caution">
    <text evidence="4">The sequence shown here is derived from an EMBL/GenBank/DDBJ whole genome shotgun (WGS) entry which is preliminary data.</text>
</comment>
<dbReference type="Pfam" id="PF04424">
    <property type="entry name" value="MINDY_DUB"/>
    <property type="match status" value="1"/>
</dbReference>
<dbReference type="PANTHER" id="PTHR18063">
    <property type="entry name" value="NF-E2 INDUCIBLE PROTEIN"/>
    <property type="match status" value="1"/>
</dbReference>
<dbReference type="AlphaFoldDB" id="A0AAD3D3E3"/>
<evidence type="ECO:0000259" key="3">
    <source>
        <dbReference type="Pfam" id="PF04424"/>
    </source>
</evidence>
<dbReference type="InterPro" id="IPR007518">
    <property type="entry name" value="MINDY"/>
</dbReference>
<dbReference type="GO" id="GO:0071944">
    <property type="term" value="C:cell periphery"/>
    <property type="evidence" value="ECO:0007669"/>
    <property type="project" value="TreeGrafter"/>
</dbReference>
<evidence type="ECO:0000313" key="4">
    <source>
        <dbReference type="EMBL" id="GFH56812.1"/>
    </source>
</evidence>
<feature type="compositionally biased region" description="Basic and acidic residues" evidence="2">
    <location>
        <begin position="433"/>
        <end position="449"/>
    </location>
</feature>
<name>A0AAD3D3E3_9STRA</name>
<feature type="coiled-coil region" evidence="1">
    <location>
        <begin position="154"/>
        <end position="181"/>
    </location>
</feature>
<reference evidence="4 5" key="1">
    <citation type="journal article" date="2021" name="Sci. Rep.">
        <title>The genome of the diatom Chaetoceros tenuissimus carries an ancient integrated fragment of an extant virus.</title>
        <authorList>
            <person name="Hongo Y."/>
            <person name="Kimura K."/>
            <person name="Takaki Y."/>
            <person name="Yoshida Y."/>
            <person name="Baba S."/>
            <person name="Kobayashi G."/>
            <person name="Nagasaki K."/>
            <person name="Hano T."/>
            <person name="Tomaru Y."/>
        </authorList>
    </citation>
    <scope>NUCLEOTIDE SEQUENCE [LARGE SCALE GENOMIC DNA]</scope>
    <source>
        <strain evidence="4 5">NIES-3715</strain>
    </source>
</reference>
<dbReference type="Proteomes" id="UP001054902">
    <property type="component" value="Unassembled WGS sequence"/>
</dbReference>
<dbReference type="GO" id="GO:1990380">
    <property type="term" value="F:K48-linked deubiquitinase activity"/>
    <property type="evidence" value="ECO:0007669"/>
    <property type="project" value="InterPro"/>
</dbReference>
<gene>
    <name evidence="4" type="ORF">CTEN210_13288</name>
</gene>
<proteinExistence type="predicted"/>
<dbReference type="GO" id="GO:0016807">
    <property type="term" value="F:cysteine-type carboxypeptidase activity"/>
    <property type="evidence" value="ECO:0007669"/>
    <property type="project" value="TreeGrafter"/>
</dbReference>
<accession>A0AAD3D3E3</accession>
<evidence type="ECO:0000256" key="2">
    <source>
        <dbReference type="SAM" id="MobiDB-lite"/>
    </source>
</evidence>
<feature type="compositionally biased region" description="Low complexity" evidence="2">
    <location>
        <begin position="453"/>
        <end position="468"/>
    </location>
</feature>
<dbReference type="GO" id="GO:0071108">
    <property type="term" value="P:protein K48-linked deubiquitination"/>
    <property type="evidence" value="ECO:0007669"/>
    <property type="project" value="TreeGrafter"/>
</dbReference>
<feature type="region of interest" description="Disordered" evidence="2">
    <location>
        <begin position="203"/>
        <end position="226"/>
    </location>
</feature>
<dbReference type="InterPro" id="IPR033979">
    <property type="entry name" value="MINDY_domain"/>
</dbReference>
<feature type="domain" description="MINDY deubiquitinase" evidence="3">
    <location>
        <begin position="3"/>
        <end position="328"/>
    </location>
</feature>
<dbReference type="EMBL" id="BLLK01000056">
    <property type="protein sequence ID" value="GFH56812.1"/>
    <property type="molecule type" value="Genomic_DNA"/>
</dbReference>
<organism evidence="4 5">
    <name type="scientific">Chaetoceros tenuissimus</name>
    <dbReference type="NCBI Taxonomy" id="426638"/>
    <lineage>
        <taxon>Eukaryota</taxon>
        <taxon>Sar</taxon>
        <taxon>Stramenopiles</taxon>
        <taxon>Ochrophyta</taxon>
        <taxon>Bacillariophyta</taxon>
        <taxon>Coscinodiscophyceae</taxon>
        <taxon>Chaetocerotophycidae</taxon>
        <taxon>Chaetocerotales</taxon>
        <taxon>Chaetocerotaceae</taxon>
        <taxon>Chaetoceros</taxon>
    </lineage>
</organism>
<sequence>MAHSLKSIKYLNQEKHILLQNENGPCPLLAAANALILQSQIEFPPAVIRSNVASIDQVINLLAEHCFSKTENEGSQHHMDELMQLFPSLQFGMDVNPKFTGGVNAVEYNSGLSAFDLMGVELVHGWLVDVQDTLNANAIQGKSYNELVEMIIQGKDANVKIADLEAKVKELEAVLTVLDEIAQTTESLEKDGLNEAMANVNIGEEESSNKDEAENTPSSSSDVGEELSKLQQELDTQTKLFQNGHIVEEFLLHTSTQLTHTGLIELHNHIQPNKFYVFFRNNHFCTITKHDDSLFLLVTDLGYANVSEVVWEKLDDISGDTEYFNAEFVKSPPLSQMTATGPSLSPEQLLAQSSAAERDYQLALQLSKNENDIDAQEGKLIAAATEASLQAYNAEHNSTLQQETSEDLMQHAREEEDRLVAMRLQNQYEQEATQERARREQQMEQERLHQQHIRQQQQRQQGSRGGARQAKKKDDGCIIS</sequence>
<keyword evidence="5" id="KW-1185">Reference proteome</keyword>
<protein>
    <recommendedName>
        <fullName evidence="3">MINDY deubiquitinase domain-containing protein</fullName>
    </recommendedName>
</protein>
<evidence type="ECO:0000313" key="5">
    <source>
        <dbReference type="Proteomes" id="UP001054902"/>
    </source>
</evidence>
<dbReference type="PANTHER" id="PTHR18063:SF6">
    <property type="entry name" value="UBIQUITIN CARBOXYL-TERMINAL HYDROLASE"/>
    <property type="match status" value="1"/>
</dbReference>
<dbReference type="GO" id="GO:0005829">
    <property type="term" value="C:cytosol"/>
    <property type="evidence" value="ECO:0007669"/>
    <property type="project" value="TreeGrafter"/>
</dbReference>
<dbReference type="GO" id="GO:0004843">
    <property type="term" value="F:cysteine-type deubiquitinase activity"/>
    <property type="evidence" value="ECO:0007669"/>
    <property type="project" value="InterPro"/>
</dbReference>
<feature type="region of interest" description="Disordered" evidence="2">
    <location>
        <begin position="430"/>
        <end position="480"/>
    </location>
</feature>
<evidence type="ECO:0000256" key="1">
    <source>
        <dbReference type="SAM" id="Coils"/>
    </source>
</evidence>
<keyword evidence="1" id="KW-0175">Coiled coil</keyword>